<evidence type="ECO:0000313" key="2">
    <source>
        <dbReference type="EMBL" id="AYM76897.1"/>
    </source>
</evidence>
<organism evidence="2 3">
    <name type="scientific">Janthinobacterium agaricidamnosum</name>
    <dbReference type="NCBI Taxonomy" id="55508"/>
    <lineage>
        <taxon>Bacteria</taxon>
        <taxon>Pseudomonadati</taxon>
        <taxon>Pseudomonadota</taxon>
        <taxon>Betaproteobacteria</taxon>
        <taxon>Burkholderiales</taxon>
        <taxon>Oxalobacteraceae</taxon>
        <taxon>Janthinobacterium</taxon>
    </lineage>
</organism>
<dbReference type="RefSeq" id="WP_121669699.1">
    <property type="nucleotide sequence ID" value="NZ_CP033019.1"/>
</dbReference>
<dbReference type="EMBL" id="CP033019">
    <property type="protein sequence ID" value="AYM76897.1"/>
    <property type="molecule type" value="Genomic_DNA"/>
</dbReference>
<protein>
    <submittedName>
        <fullName evidence="2">Uncharacterized protein</fullName>
    </submittedName>
</protein>
<dbReference type="AlphaFoldDB" id="A0A3G2E9W5"/>
<dbReference type="Proteomes" id="UP000279594">
    <property type="component" value="Chromosome"/>
</dbReference>
<sequence length="649" mass="67978">MFDAYKIGVTLSLTNHVSKGLMLIAGDFAKTEAQATLFQRRMNSIKNDALKGGLMLGAGAGMLMLLKGPYEEAKKLAQAQANFQTLNLSAGENAEVFGKAAAMSHKLLGTTITENVKLIHDLHTAFGDLHHAVDTADMFAKMSIVGKVANGGKDMDGMINAAAKALEHRGGKVINNPAEFDAEASLMTKVMLATKMRVSPRDYLTASGTGKMAYQLYDKEYLYGNFAGQMAINGGARTGTEAMTAFSSLISGRMDSKGKGFLADLGLWQEGFSKKRLALLNASMKNMTPEEKKLSIASMGGQSIVSGGLNDADSELFARRPDLFIQKLLPLIRSRFGMDLTDDQIALMVAKKFNRSTGNFLGTQITMASKLSKDTAIINKTMGVGEAYQHYLKSPEGAEEAAGAAWKNFLAVFGSVYLPAITKGLLQLAGGLDSMSKWVKENEGLVRGLVGAFTLLAGSLVIRGSILLLGAAFNSLGLLLTMGTGLTIPASLTALGVAAAGLAAPVAIAVLAIGTIAGALYAFRPITKSEIEAAKFEGGAKLSPSAAARIAKGELGAPSLPVAPRISTVPYGAPTVAISRGPTVTSPLVDNAIASTTQRTGMVETNIHIDGVRIGKAVTAYQTKVSAGPQSGIGRFDSSMAAPQPGILR</sequence>
<keyword evidence="1" id="KW-0812">Transmembrane</keyword>
<feature type="transmembrane region" description="Helical" evidence="1">
    <location>
        <begin position="493"/>
        <end position="523"/>
    </location>
</feature>
<evidence type="ECO:0000313" key="3">
    <source>
        <dbReference type="Proteomes" id="UP000279594"/>
    </source>
</evidence>
<feature type="transmembrane region" description="Helical" evidence="1">
    <location>
        <begin position="445"/>
        <end position="473"/>
    </location>
</feature>
<keyword evidence="1" id="KW-0472">Membrane</keyword>
<name>A0A3G2E9W5_9BURK</name>
<reference evidence="2 3" key="1">
    <citation type="submission" date="2018-10" db="EMBL/GenBank/DDBJ databases">
        <title>Effects of UV and annual dynamics of microbial communities in freshwater RAS systems.</title>
        <authorList>
            <person name="Bekkelund A.K."/>
            <person name="Hansen B.R."/>
            <person name="Stokken H."/>
            <person name="Eriksen B.F."/>
            <person name="Kashulin N.A."/>
        </authorList>
    </citation>
    <scope>NUCLEOTIDE SEQUENCE [LARGE SCALE GENOMIC DNA]</scope>
    <source>
        <strain evidence="2 3">BHSEK</strain>
    </source>
</reference>
<keyword evidence="3" id="KW-1185">Reference proteome</keyword>
<keyword evidence="1" id="KW-1133">Transmembrane helix</keyword>
<gene>
    <name evidence="2" type="ORF">D9M09_14640</name>
</gene>
<proteinExistence type="predicted"/>
<evidence type="ECO:0000256" key="1">
    <source>
        <dbReference type="SAM" id="Phobius"/>
    </source>
</evidence>
<accession>A0A3G2E9W5</accession>